<dbReference type="Gene3D" id="2.60.40.790">
    <property type="match status" value="1"/>
</dbReference>
<dbReference type="EMBL" id="MCGN01000002">
    <property type="protein sequence ID" value="ORZ01004.1"/>
    <property type="molecule type" value="Genomic_DNA"/>
</dbReference>
<accession>A0A1X2HNP0</accession>
<protein>
    <submittedName>
        <fullName evidence="5">HSP20-like chaperone</fullName>
    </submittedName>
</protein>
<evidence type="ECO:0000259" key="4">
    <source>
        <dbReference type="PROSITE" id="PS01031"/>
    </source>
</evidence>
<dbReference type="InParanoid" id="A0A1X2HNP0"/>
<dbReference type="PANTHER" id="PTHR11527">
    <property type="entry name" value="HEAT-SHOCK PROTEIN 20 FAMILY MEMBER"/>
    <property type="match status" value="1"/>
</dbReference>
<reference evidence="5 6" key="1">
    <citation type="submission" date="2016-07" db="EMBL/GenBank/DDBJ databases">
        <title>Pervasive Adenine N6-methylation of Active Genes in Fungi.</title>
        <authorList>
            <consortium name="DOE Joint Genome Institute"/>
            <person name="Mondo S.J."/>
            <person name="Dannebaum R.O."/>
            <person name="Kuo R.C."/>
            <person name="Labutti K."/>
            <person name="Haridas S."/>
            <person name="Kuo A."/>
            <person name="Salamov A."/>
            <person name="Ahrendt S.R."/>
            <person name="Lipzen A."/>
            <person name="Sullivan W."/>
            <person name="Andreopoulos W.B."/>
            <person name="Clum A."/>
            <person name="Lindquist E."/>
            <person name="Daum C."/>
            <person name="Ramamoorthy G.K."/>
            <person name="Gryganskyi A."/>
            <person name="Culley D."/>
            <person name="Magnuson J.K."/>
            <person name="James T.Y."/>
            <person name="O'Malley M.A."/>
            <person name="Stajich J.E."/>
            <person name="Spatafora J.W."/>
            <person name="Visel A."/>
            <person name="Grigoriev I.V."/>
        </authorList>
    </citation>
    <scope>NUCLEOTIDE SEQUENCE [LARGE SCALE GENOMIC DNA]</scope>
    <source>
        <strain evidence="5 6">NRRL 2496</strain>
    </source>
</reference>
<evidence type="ECO:0000256" key="2">
    <source>
        <dbReference type="PROSITE-ProRule" id="PRU00285"/>
    </source>
</evidence>
<proteinExistence type="inferred from homology"/>
<dbReference type="OrthoDB" id="1431247at2759"/>
<dbReference type="STRING" id="13706.A0A1X2HNP0"/>
<evidence type="ECO:0000313" key="6">
    <source>
        <dbReference type="Proteomes" id="UP000242180"/>
    </source>
</evidence>
<keyword evidence="1" id="KW-0346">Stress response</keyword>
<dbReference type="InterPro" id="IPR031107">
    <property type="entry name" value="Small_HSP"/>
</dbReference>
<evidence type="ECO:0000313" key="5">
    <source>
        <dbReference type="EMBL" id="ORZ01004.1"/>
    </source>
</evidence>
<dbReference type="InterPro" id="IPR002068">
    <property type="entry name" value="A-crystallin/Hsp20_dom"/>
</dbReference>
<dbReference type="OMA" id="WREPFVD"/>
<dbReference type="Proteomes" id="UP000242180">
    <property type="component" value="Unassembled WGS sequence"/>
</dbReference>
<dbReference type="SUPFAM" id="SSF49764">
    <property type="entry name" value="HSP20-like chaperones"/>
    <property type="match status" value="1"/>
</dbReference>
<comment type="caution">
    <text evidence="5">The sequence shown here is derived from an EMBL/GenBank/DDBJ whole genome shotgun (WGS) entry which is preliminary data.</text>
</comment>
<name>A0A1X2HNP0_SYNRA</name>
<gene>
    <name evidence="5" type="ORF">BCR43DRAFT_486213</name>
</gene>
<evidence type="ECO:0000256" key="1">
    <source>
        <dbReference type="ARBA" id="ARBA00023016"/>
    </source>
</evidence>
<dbReference type="AlphaFoldDB" id="A0A1X2HNP0"/>
<keyword evidence="6" id="KW-1185">Reference proteome</keyword>
<comment type="similarity">
    <text evidence="2 3">Belongs to the small heat shock protein (HSP20) family.</text>
</comment>
<sequence>MSLTNWSGADRFDHLERRMTNLVNSLFDSTRGGISNLGSRNGNDQLAERFQADRLVPAVEVQENEASFLISAEMPGVKKEDISVDVHHNNTLTFSAHTQVSKDRKEDNIHYTERRFGQFSRTVPIPENVDADNIDAKYENGVLRLTMPKKENKKASKRITVA</sequence>
<evidence type="ECO:0000256" key="3">
    <source>
        <dbReference type="RuleBase" id="RU003616"/>
    </source>
</evidence>
<dbReference type="CDD" id="cd06464">
    <property type="entry name" value="ACD_sHsps-like"/>
    <property type="match status" value="1"/>
</dbReference>
<dbReference type="PROSITE" id="PS01031">
    <property type="entry name" value="SHSP"/>
    <property type="match status" value="1"/>
</dbReference>
<dbReference type="FunCoup" id="A0A1X2HNP0">
    <property type="interactions" value="198"/>
</dbReference>
<dbReference type="Pfam" id="PF00011">
    <property type="entry name" value="HSP20"/>
    <property type="match status" value="1"/>
</dbReference>
<dbReference type="InterPro" id="IPR008978">
    <property type="entry name" value="HSP20-like_chaperone"/>
</dbReference>
<organism evidence="5 6">
    <name type="scientific">Syncephalastrum racemosum</name>
    <name type="common">Filamentous fungus</name>
    <dbReference type="NCBI Taxonomy" id="13706"/>
    <lineage>
        <taxon>Eukaryota</taxon>
        <taxon>Fungi</taxon>
        <taxon>Fungi incertae sedis</taxon>
        <taxon>Mucoromycota</taxon>
        <taxon>Mucoromycotina</taxon>
        <taxon>Mucoromycetes</taxon>
        <taxon>Mucorales</taxon>
        <taxon>Syncephalastraceae</taxon>
        <taxon>Syncephalastrum</taxon>
    </lineage>
</organism>
<feature type="domain" description="SHSP" evidence="4">
    <location>
        <begin position="50"/>
        <end position="162"/>
    </location>
</feature>